<keyword evidence="1" id="KW-1133">Transmembrane helix</keyword>
<dbReference type="EMBL" id="JQEC01000054">
    <property type="protein sequence ID" value="KGJ89704.1"/>
    <property type="molecule type" value="Genomic_DNA"/>
</dbReference>
<evidence type="ECO:0000313" key="3">
    <source>
        <dbReference type="Proteomes" id="UP000029868"/>
    </source>
</evidence>
<name>A0A099KG16_COLPS</name>
<evidence type="ECO:0000256" key="1">
    <source>
        <dbReference type="SAM" id="Phobius"/>
    </source>
</evidence>
<feature type="transmembrane region" description="Helical" evidence="1">
    <location>
        <begin position="106"/>
        <end position="127"/>
    </location>
</feature>
<dbReference type="AlphaFoldDB" id="A0A099KG16"/>
<organism evidence="2 3">
    <name type="scientific">Colwellia psychrerythraea</name>
    <name type="common">Vibrio psychroerythus</name>
    <dbReference type="NCBI Taxonomy" id="28229"/>
    <lineage>
        <taxon>Bacteria</taxon>
        <taxon>Pseudomonadati</taxon>
        <taxon>Pseudomonadota</taxon>
        <taxon>Gammaproteobacteria</taxon>
        <taxon>Alteromonadales</taxon>
        <taxon>Colwelliaceae</taxon>
        <taxon>Colwellia</taxon>
    </lineage>
</organism>
<dbReference type="OrthoDB" id="9815205at2"/>
<dbReference type="PATRIC" id="fig|28229.3.peg.3791"/>
<accession>A0A099KG16</accession>
<reference evidence="2 3" key="1">
    <citation type="submission" date="2014-08" db="EMBL/GenBank/DDBJ databases">
        <title>Genomic and Phenotypic Diversity of Colwellia psychrerythraea strains from Disparate Marine Basins.</title>
        <authorList>
            <person name="Techtmann S.M."/>
            <person name="Stelling S.C."/>
            <person name="Utturkar S.M."/>
            <person name="Alshibli N."/>
            <person name="Harris A."/>
            <person name="Brown S.D."/>
            <person name="Hazen T.C."/>
        </authorList>
    </citation>
    <scope>NUCLEOTIDE SEQUENCE [LARGE SCALE GENOMIC DNA]</scope>
    <source>
        <strain evidence="2 3">GAB14E</strain>
    </source>
</reference>
<feature type="transmembrane region" description="Helical" evidence="1">
    <location>
        <begin position="80"/>
        <end position="100"/>
    </location>
</feature>
<dbReference type="Proteomes" id="UP000029868">
    <property type="component" value="Unassembled WGS sequence"/>
</dbReference>
<feature type="transmembrane region" description="Helical" evidence="1">
    <location>
        <begin position="156"/>
        <end position="174"/>
    </location>
</feature>
<feature type="transmembrane region" description="Helical" evidence="1">
    <location>
        <begin position="12"/>
        <end position="30"/>
    </location>
</feature>
<proteinExistence type="predicted"/>
<gene>
    <name evidence="2" type="ORF">GAB14E_3865</name>
</gene>
<keyword evidence="1" id="KW-0472">Membrane</keyword>
<feature type="transmembrane region" description="Helical" evidence="1">
    <location>
        <begin position="134"/>
        <end position="150"/>
    </location>
</feature>
<protein>
    <submittedName>
        <fullName evidence="2">Uncharacterized protein</fullName>
    </submittedName>
</protein>
<feature type="transmembrane region" description="Helical" evidence="1">
    <location>
        <begin position="50"/>
        <end position="68"/>
    </location>
</feature>
<dbReference type="RefSeq" id="WP_033083762.1">
    <property type="nucleotide sequence ID" value="NZ_JQEC01000054.1"/>
</dbReference>
<comment type="caution">
    <text evidence="2">The sequence shown here is derived from an EMBL/GenBank/DDBJ whole genome shotgun (WGS) entry which is preliminary data.</text>
</comment>
<keyword evidence="1" id="KW-0812">Transmembrane</keyword>
<evidence type="ECO:0000313" key="2">
    <source>
        <dbReference type="EMBL" id="KGJ89704.1"/>
    </source>
</evidence>
<sequence length="186" mass="21068">MNEKQLTLISKYFVGFVTLIIWSLLIWQYLNEGVPSHYLLQNPEFPELSNWWGALLLPVLSWALLGLIKKRIINSPEASRPLLIKQVVISLVISLIYGVILSLTFLYGYAEVSSVLFPGILFFALFFRVYRAEFLLGFILSMSFVFGAVLPTIFAALIGLASAIVYFVVHFIWAKVSRLKSTKQTA</sequence>